<dbReference type="Proteomes" id="UP000761534">
    <property type="component" value="Unassembled WGS sequence"/>
</dbReference>
<dbReference type="GO" id="GO:0000032">
    <property type="term" value="P:cell wall mannoprotein biosynthetic process"/>
    <property type="evidence" value="ECO:0007669"/>
    <property type="project" value="TreeGrafter"/>
</dbReference>
<organism evidence="9 10">
    <name type="scientific">Trichomonascus ciferrii</name>
    <dbReference type="NCBI Taxonomy" id="44093"/>
    <lineage>
        <taxon>Eukaryota</taxon>
        <taxon>Fungi</taxon>
        <taxon>Dikarya</taxon>
        <taxon>Ascomycota</taxon>
        <taxon>Saccharomycotina</taxon>
        <taxon>Dipodascomycetes</taxon>
        <taxon>Dipodascales</taxon>
        <taxon>Trichomonascaceae</taxon>
        <taxon>Trichomonascus</taxon>
        <taxon>Trichomonascus ciferrii complex</taxon>
    </lineage>
</organism>
<comment type="similarity">
    <text evidence="7">Belongs to the ANP1/MMN9/VAN1 family.</text>
</comment>
<feature type="signal peptide" evidence="8">
    <location>
        <begin position="1"/>
        <end position="25"/>
    </location>
</feature>
<evidence type="ECO:0000256" key="6">
    <source>
        <dbReference type="ARBA" id="ARBA00023136"/>
    </source>
</evidence>
<keyword evidence="8" id="KW-0732">Signal</keyword>
<evidence type="ECO:0000256" key="7">
    <source>
        <dbReference type="ARBA" id="ARBA00037964"/>
    </source>
</evidence>
<keyword evidence="2" id="KW-0812">Transmembrane</keyword>
<gene>
    <name evidence="9" type="ORF">TRICI_000810</name>
</gene>
<evidence type="ECO:0000256" key="5">
    <source>
        <dbReference type="ARBA" id="ARBA00023034"/>
    </source>
</evidence>
<evidence type="ECO:0000256" key="1">
    <source>
        <dbReference type="ARBA" id="ARBA00004323"/>
    </source>
</evidence>
<evidence type="ECO:0008006" key="11">
    <source>
        <dbReference type="Google" id="ProtNLM"/>
    </source>
</evidence>
<dbReference type="Pfam" id="PF03452">
    <property type="entry name" value="Anp1"/>
    <property type="match status" value="1"/>
</dbReference>
<protein>
    <recommendedName>
        <fullName evidence="11">Mannan polymerase II complex ANP1 subunit</fullName>
    </recommendedName>
</protein>
<evidence type="ECO:0000256" key="4">
    <source>
        <dbReference type="ARBA" id="ARBA00022989"/>
    </source>
</evidence>
<dbReference type="InterPro" id="IPR052086">
    <property type="entry name" value="Mannan_Polymerase_Subunit"/>
</dbReference>
<evidence type="ECO:0000256" key="2">
    <source>
        <dbReference type="ARBA" id="ARBA00022692"/>
    </source>
</evidence>
<accession>A0A642VCX9</accession>
<evidence type="ECO:0000256" key="3">
    <source>
        <dbReference type="ARBA" id="ARBA00022968"/>
    </source>
</evidence>
<comment type="subcellular location">
    <subcellularLocation>
        <location evidence="1">Golgi apparatus membrane</location>
        <topology evidence="1">Single-pass type II membrane protein</topology>
    </subcellularLocation>
</comment>
<proteinExistence type="inferred from homology"/>
<evidence type="ECO:0000313" key="9">
    <source>
        <dbReference type="EMBL" id="KAA8917024.1"/>
    </source>
</evidence>
<dbReference type="FunFam" id="3.90.550.10:FF:000017">
    <property type="entry name" value="Mannan polymerase II complex ANP1 subunit"/>
    <property type="match status" value="1"/>
</dbReference>
<name>A0A642VCX9_9ASCO</name>
<comment type="caution">
    <text evidence="9">The sequence shown here is derived from an EMBL/GenBank/DDBJ whole genome shotgun (WGS) entry which is preliminary data.</text>
</comment>
<dbReference type="PANTHER" id="PTHR43083:SF2">
    <property type="entry name" value="MANNAN POLYMERASE II COMPLEX ANP1 SUBUNIT"/>
    <property type="match status" value="1"/>
</dbReference>
<feature type="chain" id="PRO_5025040702" description="Mannan polymerase II complex ANP1 subunit" evidence="8">
    <location>
        <begin position="26"/>
        <end position="362"/>
    </location>
</feature>
<dbReference type="InterPro" id="IPR029044">
    <property type="entry name" value="Nucleotide-diphossugar_trans"/>
</dbReference>
<dbReference type="VEuPathDB" id="FungiDB:TRICI_000810"/>
<dbReference type="EMBL" id="SWFS01000069">
    <property type="protein sequence ID" value="KAA8917024.1"/>
    <property type="molecule type" value="Genomic_DNA"/>
</dbReference>
<dbReference type="Gene3D" id="3.90.550.10">
    <property type="entry name" value="Spore Coat Polysaccharide Biosynthesis Protein SpsA, Chain A"/>
    <property type="match status" value="1"/>
</dbReference>
<sequence length="362" mass="41608">MIRNVILSIVFFLGFVRFLTGHASGQKILKYYGNFYMHNTVEYYDFNDYQGAANGKDKGERLLMCIPLRNAAPVLPLMFSHLENLTYPHHLIDIAFMVSDTTDNTKDGLYTHLERIQGQSKNAFNEIMIFEKDFGQLVGQGVDDRHGVHVQGIRRKVMGRARNWLLSAALRPYHTWVYWRDADIETAPATIIEDLMKHDQDVIVPNVWRPLPEWLGGEQPYDLNSWQETEPALELAKTLDEDEVIVEGYAEYPTWRPHLAYLRAPEGNPDDLLELDGIGGVSILARAKVFRHGANFPGFALWNHAETEGFGKMCRRMGFRVAGLIHYTVWHQYEPSEDDLKKIKEMEELERLKALGNANTNN</sequence>
<evidence type="ECO:0000256" key="8">
    <source>
        <dbReference type="SAM" id="SignalP"/>
    </source>
</evidence>
<keyword evidence="10" id="KW-1185">Reference proteome</keyword>
<dbReference type="AlphaFoldDB" id="A0A642VCX9"/>
<dbReference type="GO" id="GO:0006487">
    <property type="term" value="P:protein N-linked glycosylation"/>
    <property type="evidence" value="ECO:0007669"/>
    <property type="project" value="TreeGrafter"/>
</dbReference>
<keyword evidence="4" id="KW-1133">Transmembrane helix</keyword>
<keyword evidence="6" id="KW-0472">Membrane</keyword>
<dbReference type="GO" id="GO:0000009">
    <property type="term" value="F:alpha-1,6-mannosyltransferase activity"/>
    <property type="evidence" value="ECO:0007669"/>
    <property type="project" value="TreeGrafter"/>
</dbReference>
<reference evidence="9" key="1">
    <citation type="journal article" date="2019" name="G3 (Bethesda)">
        <title>Genome Assemblies of Two Rare Opportunistic Yeast Pathogens: Diutina rugosa (syn. Candida rugosa) and Trichomonascus ciferrii (syn. Candida ciferrii).</title>
        <authorList>
            <person name="Mixao V."/>
            <person name="Saus E."/>
            <person name="Hansen A.P."/>
            <person name="Lass-Florl C."/>
            <person name="Gabaldon T."/>
        </authorList>
    </citation>
    <scope>NUCLEOTIDE SEQUENCE</scope>
    <source>
        <strain evidence="9">CBS 4856</strain>
    </source>
</reference>
<dbReference type="SUPFAM" id="SSF53448">
    <property type="entry name" value="Nucleotide-diphospho-sugar transferases"/>
    <property type="match status" value="1"/>
</dbReference>
<keyword evidence="5" id="KW-0333">Golgi apparatus</keyword>
<dbReference type="GO" id="GO:0000136">
    <property type="term" value="C:mannan polymerase complex"/>
    <property type="evidence" value="ECO:0007669"/>
    <property type="project" value="TreeGrafter"/>
</dbReference>
<dbReference type="OrthoDB" id="204164at2759"/>
<keyword evidence="3" id="KW-0735">Signal-anchor</keyword>
<dbReference type="PANTHER" id="PTHR43083">
    <property type="entry name" value="MANNAN POLYMERASE II"/>
    <property type="match status" value="1"/>
</dbReference>
<evidence type="ECO:0000313" key="10">
    <source>
        <dbReference type="Proteomes" id="UP000761534"/>
    </source>
</evidence>